<dbReference type="EMBL" id="OZ021741">
    <property type="protein sequence ID" value="CAK9326780.1"/>
    <property type="molecule type" value="Genomic_DNA"/>
</dbReference>
<evidence type="ECO:0000313" key="1">
    <source>
        <dbReference type="EMBL" id="CAK9326780.1"/>
    </source>
</evidence>
<sequence length="116" mass="13398">MQILKFEIGTSNITFIFLEELLIQFKKVAKVGELVNWEACMDVMDLLYEKEETSVFYSSPCSLAASILVASYLITVPVQEWEFPVVPWVQFVTSFKEEDIVQQVRDILLHVLETDC</sequence>
<name>A0ABP0Z7B4_9ROSI</name>
<protein>
    <recommendedName>
        <fullName evidence="3">Cyclin C-terminal domain-containing protein</fullName>
    </recommendedName>
</protein>
<gene>
    <name evidence="1" type="ORF">CITCOLO1_LOCUS19138</name>
</gene>
<evidence type="ECO:0000313" key="2">
    <source>
        <dbReference type="Proteomes" id="UP001642487"/>
    </source>
</evidence>
<evidence type="ECO:0008006" key="3">
    <source>
        <dbReference type="Google" id="ProtNLM"/>
    </source>
</evidence>
<reference evidence="1 2" key="1">
    <citation type="submission" date="2024-03" db="EMBL/GenBank/DDBJ databases">
        <authorList>
            <person name="Gkanogiannis A."/>
            <person name="Becerra Lopez-Lavalle L."/>
        </authorList>
    </citation>
    <scope>NUCLEOTIDE SEQUENCE [LARGE SCALE GENOMIC DNA]</scope>
</reference>
<dbReference type="Proteomes" id="UP001642487">
    <property type="component" value="Chromosome 7"/>
</dbReference>
<accession>A0ABP0Z7B4</accession>
<keyword evidence="2" id="KW-1185">Reference proteome</keyword>
<proteinExistence type="predicted"/>
<organism evidence="1 2">
    <name type="scientific">Citrullus colocynthis</name>
    <name type="common">colocynth</name>
    <dbReference type="NCBI Taxonomy" id="252529"/>
    <lineage>
        <taxon>Eukaryota</taxon>
        <taxon>Viridiplantae</taxon>
        <taxon>Streptophyta</taxon>
        <taxon>Embryophyta</taxon>
        <taxon>Tracheophyta</taxon>
        <taxon>Spermatophyta</taxon>
        <taxon>Magnoliopsida</taxon>
        <taxon>eudicotyledons</taxon>
        <taxon>Gunneridae</taxon>
        <taxon>Pentapetalae</taxon>
        <taxon>rosids</taxon>
        <taxon>fabids</taxon>
        <taxon>Cucurbitales</taxon>
        <taxon>Cucurbitaceae</taxon>
        <taxon>Benincaseae</taxon>
        <taxon>Citrullus</taxon>
    </lineage>
</organism>